<dbReference type="GO" id="GO:0008237">
    <property type="term" value="F:metallopeptidase activity"/>
    <property type="evidence" value="ECO:0007669"/>
    <property type="project" value="UniProtKB-KW"/>
</dbReference>
<dbReference type="EMBL" id="JBHSBB010000010">
    <property type="protein sequence ID" value="MFC4032989.1"/>
    <property type="molecule type" value="Genomic_DNA"/>
</dbReference>
<evidence type="ECO:0000256" key="11">
    <source>
        <dbReference type="SAM" id="MobiDB-lite"/>
    </source>
</evidence>
<dbReference type="RefSeq" id="WP_386430052.1">
    <property type="nucleotide sequence ID" value="NZ_JBHSBB010000010.1"/>
</dbReference>
<evidence type="ECO:0000313" key="14">
    <source>
        <dbReference type="EMBL" id="MFC4032989.1"/>
    </source>
</evidence>
<keyword evidence="15" id="KW-1185">Reference proteome</keyword>
<gene>
    <name evidence="14" type="ORF">ACFO3J_16030</name>
</gene>
<comment type="cofactor">
    <cofactor evidence="10">
        <name>Zn(2+)</name>
        <dbReference type="ChEBI" id="CHEBI:29105"/>
    </cofactor>
    <text evidence="10">Binds 1 zinc ion per subunit.</text>
</comment>
<keyword evidence="5 10" id="KW-0378">Hydrolase</keyword>
<feature type="compositionally biased region" description="Pro residues" evidence="11">
    <location>
        <begin position="1"/>
        <end position="86"/>
    </location>
</feature>
<dbReference type="PANTHER" id="PTHR43221">
    <property type="entry name" value="PROTEASE HTPX"/>
    <property type="match status" value="1"/>
</dbReference>
<keyword evidence="8 10" id="KW-0482">Metalloprotease</keyword>
<evidence type="ECO:0000256" key="10">
    <source>
        <dbReference type="RuleBase" id="RU003983"/>
    </source>
</evidence>
<dbReference type="InterPro" id="IPR050083">
    <property type="entry name" value="HtpX_protease"/>
</dbReference>
<dbReference type="Gene3D" id="3.30.2010.10">
    <property type="entry name" value="Metalloproteases ('zincins'), catalytic domain"/>
    <property type="match status" value="1"/>
</dbReference>
<accession>A0ABV8HLV2</accession>
<evidence type="ECO:0000256" key="2">
    <source>
        <dbReference type="ARBA" id="ARBA00022670"/>
    </source>
</evidence>
<evidence type="ECO:0000259" key="13">
    <source>
        <dbReference type="Pfam" id="PF01435"/>
    </source>
</evidence>
<keyword evidence="1" id="KW-1003">Cell membrane</keyword>
<protein>
    <submittedName>
        <fullName evidence="14">M48 family metalloprotease</fullName>
        <ecNumber evidence="14">3.4.24.-</ecNumber>
    </submittedName>
</protein>
<feature type="region of interest" description="Disordered" evidence="11">
    <location>
        <begin position="1"/>
        <end position="102"/>
    </location>
</feature>
<feature type="transmembrane region" description="Helical" evidence="12">
    <location>
        <begin position="150"/>
        <end position="172"/>
    </location>
</feature>
<evidence type="ECO:0000256" key="12">
    <source>
        <dbReference type="SAM" id="Phobius"/>
    </source>
</evidence>
<evidence type="ECO:0000256" key="7">
    <source>
        <dbReference type="ARBA" id="ARBA00022989"/>
    </source>
</evidence>
<keyword evidence="7 12" id="KW-1133">Transmembrane helix</keyword>
<evidence type="ECO:0000256" key="8">
    <source>
        <dbReference type="ARBA" id="ARBA00023049"/>
    </source>
</evidence>
<keyword evidence="3 12" id="KW-0812">Transmembrane</keyword>
<comment type="similarity">
    <text evidence="10">Belongs to the peptidase M48 family.</text>
</comment>
<proteinExistence type="inferred from homology"/>
<evidence type="ECO:0000256" key="6">
    <source>
        <dbReference type="ARBA" id="ARBA00022833"/>
    </source>
</evidence>
<dbReference type="Proteomes" id="UP001595765">
    <property type="component" value="Unassembled WGS sequence"/>
</dbReference>
<evidence type="ECO:0000256" key="1">
    <source>
        <dbReference type="ARBA" id="ARBA00022475"/>
    </source>
</evidence>
<sequence>MTVPPDPAYPIPPEYPGASATPPPPPPYPGASATPPPPPPPPPAYPGSTPPSPPPSYPGGRPPSPPHRPSPRTPPRTAPPPPPAAAEPPATGTHPHEMDFGGRGRVHIADRQRGTDATAWGQLLLHVPGFLISLILVTGVAYALLSSAGWLLVVVWIGSGALVFHPPAEGVFARRLLKLRYPTPAERARLEPVWHEVTARAGVEGRKYELWVEDSDELNALAAAGHIVGVTRFSLETLPSGQLAAVLAHELGHHTGGHAWSSLLGYWYGLPGRLAWAAVRAVARFALTLGARVSGCAALIVLGVLASLVLTFASRYGLILLLVLAAPYLLAAVGRRTELRADQHAAALGFAPMLVEVLGTMHTQELAARAATARAMSPYGPPAAAPEPALLTRLLVSHPDYHTRLHYLRPYLEPRP</sequence>
<dbReference type="EC" id="3.4.24.-" evidence="14"/>
<name>A0ABV8HLV2_9ACTN</name>
<keyword evidence="4" id="KW-0479">Metal-binding</keyword>
<evidence type="ECO:0000256" key="9">
    <source>
        <dbReference type="ARBA" id="ARBA00023136"/>
    </source>
</evidence>
<dbReference type="PANTHER" id="PTHR43221:SF2">
    <property type="entry name" value="PROTEASE HTPX HOMOLOG"/>
    <property type="match status" value="1"/>
</dbReference>
<feature type="transmembrane region" description="Helical" evidence="12">
    <location>
        <begin position="316"/>
        <end position="334"/>
    </location>
</feature>
<keyword evidence="6 10" id="KW-0862">Zinc</keyword>
<reference evidence="15" key="1">
    <citation type="journal article" date="2019" name="Int. J. Syst. Evol. Microbiol.">
        <title>The Global Catalogue of Microorganisms (GCM) 10K type strain sequencing project: providing services to taxonomists for standard genome sequencing and annotation.</title>
        <authorList>
            <consortium name="The Broad Institute Genomics Platform"/>
            <consortium name="The Broad Institute Genome Sequencing Center for Infectious Disease"/>
            <person name="Wu L."/>
            <person name="Ma J."/>
        </authorList>
    </citation>
    <scope>NUCLEOTIDE SEQUENCE [LARGE SCALE GENOMIC DNA]</scope>
    <source>
        <strain evidence="15">CGMCC 4.7237</strain>
    </source>
</reference>
<keyword evidence="9 12" id="KW-0472">Membrane</keyword>
<evidence type="ECO:0000256" key="5">
    <source>
        <dbReference type="ARBA" id="ARBA00022801"/>
    </source>
</evidence>
<evidence type="ECO:0000256" key="4">
    <source>
        <dbReference type="ARBA" id="ARBA00022723"/>
    </source>
</evidence>
<dbReference type="InterPro" id="IPR001915">
    <property type="entry name" value="Peptidase_M48"/>
</dbReference>
<evidence type="ECO:0000313" key="15">
    <source>
        <dbReference type="Proteomes" id="UP001595765"/>
    </source>
</evidence>
<feature type="transmembrane region" description="Helical" evidence="12">
    <location>
        <begin position="123"/>
        <end position="144"/>
    </location>
</feature>
<evidence type="ECO:0000256" key="3">
    <source>
        <dbReference type="ARBA" id="ARBA00022692"/>
    </source>
</evidence>
<feature type="transmembrane region" description="Helical" evidence="12">
    <location>
        <begin position="289"/>
        <end position="310"/>
    </location>
</feature>
<feature type="domain" description="Peptidase M48" evidence="13">
    <location>
        <begin position="184"/>
        <end position="409"/>
    </location>
</feature>
<comment type="caution">
    <text evidence="14">The sequence shown here is derived from an EMBL/GenBank/DDBJ whole genome shotgun (WGS) entry which is preliminary data.</text>
</comment>
<dbReference type="Pfam" id="PF01435">
    <property type="entry name" value="Peptidase_M48"/>
    <property type="match status" value="1"/>
</dbReference>
<organism evidence="14 15">
    <name type="scientific">Streptomyces polygonati</name>
    <dbReference type="NCBI Taxonomy" id="1617087"/>
    <lineage>
        <taxon>Bacteria</taxon>
        <taxon>Bacillati</taxon>
        <taxon>Actinomycetota</taxon>
        <taxon>Actinomycetes</taxon>
        <taxon>Kitasatosporales</taxon>
        <taxon>Streptomycetaceae</taxon>
        <taxon>Streptomyces</taxon>
    </lineage>
</organism>
<keyword evidence="2 10" id="KW-0645">Protease</keyword>